<feature type="transmembrane region" description="Helical" evidence="1">
    <location>
        <begin position="72"/>
        <end position="92"/>
    </location>
</feature>
<accession>A0A081BCI4</accession>
<keyword evidence="1" id="KW-0812">Transmembrane</keyword>
<dbReference type="Proteomes" id="UP000028702">
    <property type="component" value="Unassembled WGS sequence"/>
</dbReference>
<keyword evidence="1" id="KW-0472">Membrane</keyword>
<gene>
    <name evidence="3" type="ORF">M2A_2251</name>
</gene>
<dbReference type="PANTHER" id="PTHR28008">
    <property type="entry name" value="DOMAIN PROTEIN, PUTATIVE (AFU_ORTHOLOGUE AFUA_3G10980)-RELATED"/>
    <property type="match status" value="1"/>
</dbReference>
<dbReference type="Pfam" id="PF04892">
    <property type="entry name" value="VanZ"/>
    <property type="match status" value="1"/>
</dbReference>
<feature type="transmembrane region" description="Helical" evidence="1">
    <location>
        <begin position="104"/>
        <end position="123"/>
    </location>
</feature>
<dbReference type="RefSeq" id="WP_045447280.1">
    <property type="nucleotide sequence ID" value="NZ_BBIO01000011.1"/>
</dbReference>
<dbReference type="EMBL" id="BBIO01000011">
    <property type="protein sequence ID" value="GAK45752.1"/>
    <property type="molecule type" value="Genomic_DNA"/>
</dbReference>
<sequence length="137" mass="14497">MARAGTARPEHKYGRRFLWLALIAAGLLAGGSLWPDALLPSEGGLDKWAHGAAYAALAFCLPFLLPDLRRALLAGLALFALGLLMEAAQLFLPGRWASLEDAAANGAGILLGWALGWALGWGISRLAARRRAAAERP</sequence>
<evidence type="ECO:0000313" key="3">
    <source>
        <dbReference type="EMBL" id="GAK45752.1"/>
    </source>
</evidence>
<protein>
    <submittedName>
        <fullName evidence="3">TPR repeat-containing protein</fullName>
    </submittedName>
</protein>
<feature type="transmembrane region" description="Helical" evidence="1">
    <location>
        <begin position="47"/>
        <end position="65"/>
    </location>
</feature>
<keyword evidence="1" id="KW-1133">Transmembrane helix</keyword>
<name>A0A081BCI4_9HYPH</name>
<organism evidence="3 4">
    <name type="scientific">Tepidicaulis marinus</name>
    <dbReference type="NCBI Taxonomy" id="1333998"/>
    <lineage>
        <taxon>Bacteria</taxon>
        <taxon>Pseudomonadati</taxon>
        <taxon>Pseudomonadota</taxon>
        <taxon>Alphaproteobacteria</taxon>
        <taxon>Hyphomicrobiales</taxon>
        <taxon>Parvibaculaceae</taxon>
        <taxon>Tepidicaulis</taxon>
    </lineage>
</organism>
<evidence type="ECO:0000259" key="2">
    <source>
        <dbReference type="Pfam" id="PF04892"/>
    </source>
</evidence>
<evidence type="ECO:0000313" key="4">
    <source>
        <dbReference type="Proteomes" id="UP000028702"/>
    </source>
</evidence>
<dbReference type="PANTHER" id="PTHR28008:SF1">
    <property type="entry name" value="DOMAIN PROTEIN, PUTATIVE (AFU_ORTHOLOGUE AFUA_3G10980)-RELATED"/>
    <property type="match status" value="1"/>
</dbReference>
<dbReference type="NCBIfam" id="NF037970">
    <property type="entry name" value="vanZ_1"/>
    <property type="match status" value="1"/>
</dbReference>
<comment type="caution">
    <text evidence="3">The sequence shown here is derived from an EMBL/GenBank/DDBJ whole genome shotgun (WGS) entry which is preliminary data.</text>
</comment>
<evidence type="ECO:0000256" key="1">
    <source>
        <dbReference type="SAM" id="Phobius"/>
    </source>
</evidence>
<dbReference type="STRING" id="1333998.M2A_2251"/>
<reference evidence="3 4" key="1">
    <citation type="submission" date="2014-07" db="EMBL/GenBank/DDBJ databases">
        <title>Tepidicaulis marinum gen. nov., sp. nov., a novel marine bacterium denitrifying nitrate to nitrous oxide strictly under microaerobic conditions.</title>
        <authorList>
            <person name="Takeuchi M."/>
            <person name="Yamagishi T."/>
            <person name="Kamagata Y."/>
            <person name="Oshima K."/>
            <person name="Hattori M."/>
            <person name="Katayama T."/>
            <person name="Hanada S."/>
            <person name="Tamaki H."/>
            <person name="Marumo K."/>
            <person name="Maeda H."/>
            <person name="Nedachi M."/>
            <person name="Iwasaki W."/>
            <person name="Suwa Y."/>
            <person name="Sakata S."/>
        </authorList>
    </citation>
    <scope>NUCLEOTIDE SEQUENCE [LARGE SCALE GENOMIC DNA]</scope>
    <source>
        <strain evidence="3 4">MA2</strain>
    </source>
</reference>
<feature type="domain" description="VanZ-like" evidence="2">
    <location>
        <begin position="50"/>
        <end position="117"/>
    </location>
</feature>
<proteinExistence type="predicted"/>
<dbReference type="eggNOG" id="ENOG502ZEIV">
    <property type="taxonomic scope" value="Bacteria"/>
</dbReference>
<feature type="transmembrane region" description="Helical" evidence="1">
    <location>
        <begin position="17"/>
        <end position="35"/>
    </location>
</feature>
<keyword evidence="4" id="KW-1185">Reference proteome</keyword>
<dbReference type="InterPro" id="IPR006976">
    <property type="entry name" value="VanZ-like"/>
</dbReference>
<dbReference type="AlphaFoldDB" id="A0A081BCI4"/>